<dbReference type="InterPro" id="IPR059215">
    <property type="entry name" value="BRCT2_TopBP1-like"/>
</dbReference>
<feature type="region of interest" description="Disordered" evidence="2">
    <location>
        <begin position="320"/>
        <end position="344"/>
    </location>
</feature>
<dbReference type="InterPro" id="IPR036420">
    <property type="entry name" value="BRCT_dom_sf"/>
</dbReference>
<dbReference type="InterPro" id="IPR001357">
    <property type="entry name" value="BRCT_dom"/>
</dbReference>
<proteinExistence type="predicted"/>
<keyword evidence="4" id="KW-1185">Reference proteome</keyword>
<dbReference type="eggNOG" id="KOG1929">
    <property type="taxonomic scope" value="Eukaryota"/>
</dbReference>
<evidence type="ECO:0000313" key="5">
    <source>
        <dbReference type="WBParaSite" id="Csp11.Scaffold629.g11745.t1"/>
    </source>
</evidence>
<organism evidence="4 5">
    <name type="scientific">Caenorhabditis tropicalis</name>
    <dbReference type="NCBI Taxonomy" id="1561998"/>
    <lineage>
        <taxon>Eukaryota</taxon>
        <taxon>Metazoa</taxon>
        <taxon>Ecdysozoa</taxon>
        <taxon>Nematoda</taxon>
        <taxon>Chromadorea</taxon>
        <taxon>Rhabditida</taxon>
        <taxon>Rhabditina</taxon>
        <taxon>Rhabditomorpha</taxon>
        <taxon>Rhabditoidea</taxon>
        <taxon>Rhabditidae</taxon>
        <taxon>Peloderinae</taxon>
        <taxon>Caenorhabditis</taxon>
    </lineage>
</organism>
<dbReference type="PANTHER" id="PTHR13561:SF20">
    <property type="entry name" value="DNA TOPOISOMERASE 2-BINDING PROTEIN 1"/>
    <property type="match status" value="1"/>
</dbReference>
<dbReference type="GO" id="GO:0007095">
    <property type="term" value="P:mitotic G2 DNA damage checkpoint signaling"/>
    <property type="evidence" value="ECO:0007669"/>
    <property type="project" value="TreeGrafter"/>
</dbReference>
<dbReference type="SUPFAM" id="SSF52113">
    <property type="entry name" value="BRCT domain"/>
    <property type="match status" value="3"/>
</dbReference>
<evidence type="ECO:0000259" key="3">
    <source>
        <dbReference type="PROSITE" id="PS50172"/>
    </source>
</evidence>
<dbReference type="GO" id="GO:0006270">
    <property type="term" value="P:DNA replication initiation"/>
    <property type="evidence" value="ECO:0007669"/>
    <property type="project" value="TreeGrafter"/>
</dbReference>
<dbReference type="WBParaSite" id="Csp11.Scaffold629.g11745.t1">
    <property type="protein sequence ID" value="Csp11.Scaffold629.g11745.t1"/>
    <property type="gene ID" value="Csp11.Scaffold629.g11745"/>
</dbReference>
<feature type="domain" description="BRCT" evidence="3">
    <location>
        <begin position="442"/>
        <end position="535"/>
    </location>
</feature>
<dbReference type="Pfam" id="PF12738">
    <property type="entry name" value="PTCB-BRCT"/>
    <property type="match status" value="1"/>
</dbReference>
<feature type="region of interest" description="Disordered" evidence="2">
    <location>
        <begin position="371"/>
        <end position="401"/>
    </location>
</feature>
<dbReference type="Gene3D" id="3.40.50.10190">
    <property type="entry name" value="BRCT domain"/>
    <property type="match status" value="4"/>
</dbReference>
<feature type="compositionally biased region" description="Low complexity" evidence="2">
    <location>
        <begin position="320"/>
        <end position="332"/>
    </location>
</feature>
<evidence type="ECO:0000256" key="1">
    <source>
        <dbReference type="ARBA" id="ARBA00022737"/>
    </source>
</evidence>
<name>A0A1I7TTX7_9PELO</name>
<feature type="compositionally biased region" description="Basic and acidic residues" evidence="2">
    <location>
        <begin position="385"/>
        <end position="398"/>
    </location>
</feature>
<dbReference type="CDD" id="cd17731">
    <property type="entry name" value="BRCT_TopBP1_rpt2_like"/>
    <property type="match status" value="1"/>
</dbReference>
<dbReference type="Proteomes" id="UP000095282">
    <property type="component" value="Unplaced"/>
</dbReference>
<dbReference type="SMART" id="SM00292">
    <property type="entry name" value="BRCT"/>
    <property type="match status" value="3"/>
</dbReference>
<accession>A0A1I7TTX7</accession>
<evidence type="ECO:0000313" key="4">
    <source>
        <dbReference type="Proteomes" id="UP000095282"/>
    </source>
</evidence>
<evidence type="ECO:0000256" key="2">
    <source>
        <dbReference type="SAM" id="MobiDB-lite"/>
    </source>
</evidence>
<protein>
    <submittedName>
        <fullName evidence="5">BRCT domain-containing protein</fullName>
    </submittedName>
</protein>
<dbReference type="CDD" id="cd00027">
    <property type="entry name" value="BRCT"/>
    <property type="match status" value="1"/>
</dbReference>
<dbReference type="PROSITE" id="PS50172">
    <property type="entry name" value="BRCT"/>
    <property type="match status" value="3"/>
</dbReference>
<dbReference type="AlphaFoldDB" id="A0A1I7TTX7"/>
<keyword evidence="1" id="KW-0677">Repeat</keyword>
<feature type="domain" description="BRCT" evidence="3">
    <location>
        <begin position="221"/>
        <end position="311"/>
    </location>
</feature>
<sequence length="544" mass="61088">MSGAPPAPKKSKRCEQPVLEDISDDELDSPFNLFFVHLAEETRAERKNLEEAFRIAKSSNLSPEWIDSDVMGGLEYSDDSFVIPCFRGTIFQRIQKKKLKIYGPPILIECIQNGKQLPLPGHPVYSSVFDGARISFTRIEPERKRVLQEKLNWMSGLVTQSLCVESTHLVAGRAEQTDKYKAAIKNSIEVMRTEWIDDLWETTQTTMGRFSGLVKEAIDSYKLRVFEGLEMAISSIDGSDRCSLIQLIEENGATVPGSMGRTRCSHLVTDKTNGEKYAKATEWGTIMIVQTRWIRKCIQIGHLIDEVKYHPKFLSIDQISAPRPSSSTSSNRKSGEFDFKSPNMGPRRLSASTFNLSTALISLEQSVSPTVSTVSGGGGSTVGRRSVEGGIDGRRKSDQFSTTISRHSSVQLTRFPTSQSIQNLAECQDPIDDLRKKVDEERHGELFENCLFYICGVDDKTRQEAWRRFLNETGATRAPNIESATNIVVIAPNQQEKTTIRKLLSENEDILIVNVQWVEECIKRAEIVPGEGFEWTENVMEDAS</sequence>
<dbReference type="PANTHER" id="PTHR13561">
    <property type="entry name" value="DNA REPLICATION REGULATOR DPB11-RELATED"/>
    <property type="match status" value="1"/>
</dbReference>
<feature type="domain" description="BRCT" evidence="3">
    <location>
        <begin position="124"/>
        <end position="198"/>
    </location>
</feature>
<dbReference type="Pfam" id="PF00533">
    <property type="entry name" value="BRCT"/>
    <property type="match status" value="2"/>
</dbReference>
<dbReference type="STRING" id="1561998.A0A1I7TTX7"/>
<reference evidence="5" key="1">
    <citation type="submission" date="2016-11" db="UniProtKB">
        <authorList>
            <consortium name="WormBaseParasite"/>
        </authorList>
    </citation>
    <scope>IDENTIFICATION</scope>
</reference>
<dbReference type="GO" id="GO:0033314">
    <property type="term" value="P:mitotic DNA replication checkpoint signaling"/>
    <property type="evidence" value="ECO:0007669"/>
    <property type="project" value="TreeGrafter"/>
</dbReference>